<feature type="region of interest" description="Disordered" evidence="1">
    <location>
        <begin position="28"/>
        <end position="106"/>
    </location>
</feature>
<organism evidence="2 3">
    <name type="scientific">Crucibulum laeve</name>
    <dbReference type="NCBI Taxonomy" id="68775"/>
    <lineage>
        <taxon>Eukaryota</taxon>
        <taxon>Fungi</taxon>
        <taxon>Dikarya</taxon>
        <taxon>Basidiomycota</taxon>
        <taxon>Agaricomycotina</taxon>
        <taxon>Agaricomycetes</taxon>
        <taxon>Agaricomycetidae</taxon>
        <taxon>Agaricales</taxon>
        <taxon>Agaricineae</taxon>
        <taxon>Nidulariaceae</taxon>
        <taxon>Crucibulum</taxon>
    </lineage>
</organism>
<protein>
    <submittedName>
        <fullName evidence="2">Uncharacterized protein</fullName>
    </submittedName>
</protein>
<evidence type="ECO:0000313" key="3">
    <source>
        <dbReference type="Proteomes" id="UP000308652"/>
    </source>
</evidence>
<dbReference type="AlphaFoldDB" id="A0A5C3M9V1"/>
<feature type="compositionally biased region" description="Low complexity" evidence="1">
    <location>
        <begin position="53"/>
        <end position="92"/>
    </location>
</feature>
<dbReference type="EMBL" id="ML213595">
    <property type="protein sequence ID" value="TFK41236.1"/>
    <property type="molecule type" value="Genomic_DNA"/>
</dbReference>
<reference evidence="2 3" key="1">
    <citation type="journal article" date="2019" name="Nat. Ecol. Evol.">
        <title>Megaphylogeny resolves global patterns of mushroom evolution.</title>
        <authorList>
            <person name="Varga T."/>
            <person name="Krizsan K."/>
            <person name="Foldi C."/>
            <person name="Dima B."/>
            <person name="Sanchez-Garcia M."/>
            <person name="Sanchez-Ramirez S."/>
            <person name="Szollosi G.J."/>
            <person name="Szarkandi J.G."/>
            <person name="Papp V."/>
            <person name="Albert L."/>
            <person name="Andreopoulos W."/>
            <person name="Angelini C."/>
            <person name="Antonin V."/>
            <person name="Barry K.W."/>
            <person name="Bougher N.L."/>
            <person name="Buchanan P."/>
            <person name="Buyck B."/>
            <person name="Bense V."/>
            <person name="Catcheside P."/>
            <person name="Chovatia M."/>
            <person name="Cooper J."/>
            <person name="Damon W."/>
            <person name="Desjardin D."/>
            <person name="Finy P."/>
            <person name="Geml J."/>
            <person name="Haridas S."/>
            <person name="Hughes K."/>
            <person name="Justo A."/>
            <person name="Karasinski D."/>
            <person name="Kautmanova I."/>
            <person name="Kiss B."/>
            <person name="Kocsube S."/>
            <person name="Kotiranta H."/>
            <person name="LaButti K.M."/>
            <person name="Lechner B.E."/>
            <person name="Liimatainen K."/>
            <person name="Lipzen A."/>
            <person name="Lukacs Z."/>
            <person name="Mihaltcheva S."/>
            <person name="Morgado L.N."/>
            <person name="Niskanen T."/>
            <person name="Noordeloos M.E."/>
            <person name="Ohm R.A."/>
            <person name="Ortiz-Santana B."/>
            <person name="Ovrebo C."/>
            <person name="Racz N."/>
            <person name="Riley R."/>
            <person name="Savchenko A."/>
            <person name="Shiryaev A."/>
            <person name="Soop K."/>
            <person name="Spirin V."/>
            <person name="Szebenyi C."/>
            <person name="Tomsovsky M."/>
            <person name="Tulloss R.E."/>
            <person name="Uehling J."/>
            <person name="Grigoriev I.V."/>
            <person name="Vagvolgyi C."/>
            <person name="Papp T."/>
            <person name="Martin F.M."/>
            <person name="Miettinen O."/>
            <person name="Hibbett D.S."/>
            <person name="Nagy L.G."/>
        </authorList>
    </citation>
    <scope>NUCLEOTIDE SEQUENCE [LARGE SCALE GENOMIC DNA]</scope>
    <source>
        <strain evidence="2 3">CBS 166.37</strain>
    </source>
</reference>
<evidence type="ECO:0000256" key="1">
    <source>
        <dbReference type="SAM" id="MobiDB-lite"/>
    </source>
</evidence>
<evidence type="ECO:0000313" key="2">
    <source>
        <dbReference type="EMBL" id="TFK41236.1"/>
    </source>
</evidence>
<gene>
    <name evidence="2" type="ORF">BDQ12DRAFT_768116</name>
</gene>
<name>A0A5C3M9V1_9AGAR</name>
<dbReference type="Proteomes" id="UP000308652">
    <property type="component" value="Unassembled WGS sequence"/>
</dbReference>
<keyword evidence="3" id="KW-1185">Reference proteome</keyword>
<proteinExistence type="predicted"/>
<sequence>MSSRTRIRNVLHQRYSADRLAVGKEVQYLRPEIEYDDEKVGKANTRRDEADSDFQPSQESQEDSSSAYSSQHRTSDSDSYSSPQEEYYSQSQALDESCTPRKTARNLESTIEEPLFLDSSQPDEGFFFSSSQPLEQVQAKEESELEIIVKR</sequence>
<feature type="compositionally biased region" description="Basic and acidic residues" evidence="1">
    <location>
        <begin position="38"/>
        <end position="49"/>
    </location>
</feature>
<accession>A0A5C3M9V1</accession>